<feature type="domain" description="Glycosyl hydrolase family 13 catalytic" evidence="2">
    <location>
        <begin position="136"/>
        <end position="537"/>
    </location>
</feature>
<dbReference type="SUPFAM" id="SSF81296">
    <property type="entry name" value="E set domains"/>
    <property type="match status" value="1"/>
</dbReference>
<evidence type="ECO:0000259" key="2">
    <source>
        <dbReference type="SMART" id="SM00642"/>
    </source>
</evidence>
<organism evidence="3 4">
    <name type="scientific">Aerophobetes bacterium</name>
    <dbReference type="NCBI Taxonomy" id="2030807"/>
    <lineage>
        <taxon>Bacteria</taxon>
        <taxon>Candidatus Aerophobota</taxon>
    </lineage>
</organism>
<dbReference type="Gene3D" id="3.20.20.80">
    <property type="entry name" value="Glycosidases"/>
    <property type="match status" value="1"/>
</dbReference>
<comment type="caution">
    <text evidence="3">The sequence shown here is derived from an EMBL/GenBank/DDBJ whole genome shotgun (WGS) entry which is preliminary data.</text>
</comment>
<dbReference type="GO" id="GO:0005975">
    <property type="term" value="P:carbohydrate metabolic process"/>
    <property type="evidence" value="ECO:0007669"/>
    <property type="project" value="InterPro"/>
</dbReference>
<dbReference type="CDD" id="cd11326">
    <property type="entry name" value="AmyAc_Glg_debranch"/>
    <property type="match status" value="1"/>
</dbReference>
<dbReference type="EMBL" id="NVUK01000002">
    <property type="protein sequence ID" value="PCI78654.1"/>
    <property type="molecule type" value="Genomic_DNA"/>
</dbReference>
<gene>
    <name evidence="3" type="ORF">COB21_00290</name>
</gene>
<dbReference type="Gene3D" id="2.60.40.10">
    <property type="entry name" value="Immunoglobulins"/>
    <property type="match status" value="1"/>
</dbReference>
<dbReference type="InterPro" id="IPR006047">
    <property type="entry name" value="GH13_cat_dom"/>
</dbReference>
<dbReference type="Pfam" id="PF02922">
    <property type="entry name" value="CBM_48"/>
    <property type="match status" value="1"/>
</dbReference>
<dbReference type="Pfam" id="PF00128">
    <property type="entry name" value="Alpha-amylase"/>
    <property type="match status" value="1"/>
</dbReference>
<sequence>MLQLDCSFYLGVQKKGQRHQFTFFANNTQAITLSLFQPHKKSPFLQTNMEQIGIGLWSATLENLPTTFHYLYNLKKNGQDQPVSILDPYAVSITSPDTFLSHSKKPLRSIYTDQEPFDWELDAKPWHPHEKTIIYETHVRALTQDPSAKKSSNSSFLALIEKIPHLKKLGITTVELLPVFEFDEVEHPTSDKTLCNFWGYSTRSFFSLMHRYGSSQKTALTEFKTMIKALHQAGIELILDVVFNHTDEGSRARGFHSFANIDKDAYFITSQEHHTNYSGCGNTFSCNSIAGMHLILNSLRYWVKECHVDGFRFDLAACFYRGENGEVIKNPPILEKISTDPILSSSKFFVEPWDAAGLYRLGSFFNYRFSEWNDKFRDDTRDFLRGAGDKTSFINRLLGSPDIWGKDSPLKSVNYITVHDGFSLMDLCSFSKKNNALNGEQGRDGSDNNKSWNCGEEGLDVDAKIKKLRLRQIKNFYLALFCSLGIPLFLMGDEYGHSKGGNNNTYCHDSALNYFLWDQLEKNCELFDFVSGLIAFRKKTPYFEKSTFVENSCIEELFPDDSKRVFLVCENALAFLFNPSKEAIHFQLPPQWETGYLVANTYADDQSFTNVQLEKNTSYTLHAWSSIMLMREKKK</sequence>
<protein>
    <submittedName>
        <fullName evidence="3">Glycogen debranching enzyme</fullName>
    </submittedName>
</protein>
<dbReference type="InterPro" id="IPR017853">
    <property type="entry name" value="GH"/>
</dbReference>
<dbReference type="AlphaFoldDB" id="A0A2A4X824"/>
<name>A0A2A4X824_UNCAE</name>
<evidence type="ECO:0000313" key="4">
    <source>
        <dbReference type="Proteomes" id="UP000218775"/>
    </source>
</evidence>
<evidence type="ECO:0000313" key="3">
    <source>
        <dbReference type="EMBL" id="PCI78654.1"/>
    </source>
</evidence>
<accession>A0A2A4X824</accession>
<dbReference type="InterPro" id="IPR013783">
    <property type="entry name" value="Ig-like_fold"/>
</dbReference>
<dbReference type="PANTHER" id="PTHR43002">
    <property type="entry name" value="GLYCOGEN DEBRANCHING ENZYME"/>
    <property type="match status" value="1"/>
</dbReference>
<evidence type="ECO:0000256" key="1">
    <source>
        <dbReference type="ARBA" id="ARBA00008061"/>
    </source>
</evidence>
<dbReference type="GO" id="GO:0004553">
    <property type="term" value="F:hydrolase activity, hydrolyzing O-glycosyl compounds"/>
    <property type="evidence" value="ECO:0007669"/>
    <property type="project" value="InterPro"/>
</dbReference>
<dbReference type="InterPro" id="IPR004193">
    <property type="entry name" value="Glyco_hydro_13_N"/>
</dbReference>
<comment type="similarity">
    <text evidence="1">Belongs to the glycosyl hydrolase 13 family.</text>
</comment>
<proteinExistence type="inferred from homology"/>
<dbReference type="Proteomes" id="UP000218775">
    <property type="component" value="Unassembled WGS sequence"/>
</dbReference>
<dbReference type="SMART" id="SM00642">
    <property type="entry name" value="Aamy"/>
    <property type="match status" value="1"/>
</dbReference>
<dbReference type="InterPro" id="IPR014756">
    <property type="entry name" value="Ig_E-set"/>
</dbReference>
<reference evidence="4" key="1">
    <citation type="submission" date="2017-08" db="EMBL/GenBank/DDBJ databases">
        <title>A dynamic microbial community with high functional redundancy inhabits the cold, oxic subseafloor aquifer.</title>
        <authorList>
            <person name="Tully B.J."/>
            <person name="Wheat C.G."/>
            <person name="Glazer B.T."/>
            <person name="Huber J.A."/>
        </authorList>
    </citation>
    <scope>NUCLEOTIDE SEQUENCE [LARGE SCALE GENOMIC DNA]</scope>
</reference>
<dbReference type="SUPFAM" id="SSF51445">
    <property type="entry name" value="(Trans)glycosidases"/>
    <property type="match status" value="1"/>
</dbReference>